<comment type="caution">
    <text evidence="3">The sequence shown here is derived from an EMBL/GenBank/DDBJ whole genome shotgun (WGS) entry which is preliminary data.</text>
</comment>
<dbReference type="EMBL" id="SNRY01001863">
    <property type="protein sequence ID" value="KAA6328177.1"/>
    <property type="molecule type" value="Genomic_DNA"/>
</dbReference>
<dbReference type="Pfam" id="PF14274">
    <property type="entry name" value="BT_3044-like_C"/>
    <property type="match status" value="1"/>
</dbReference>
<organism evidence="3">
    <name type="scientific">termite gut metagenome</name>
    <dbReference type="NCBI Taxonomy" id="433724"/>
    <lineage>
        <taxon>unclassified sequences</taxon>
        <taxon>metagenomes</taxon>
        <taxon>organismal metagenomes</taxon>
    </lineage>
</organism>
<reference evidence="3" key="1">
    <citation type="submission" date="2019-03" db="EMBL/GenBank/DDBJ databases">
        <title>Single cell metagenomics reveals metabolic interactions within the superorganism composed of flagellate Streblomastix strix and complex community of Bacteroidetes bacteria on its surface.</title>
        <authorList>
            <person name="Treitli S.C."/>
            <person name="Kolisko M."/>
            <person name="Husnik F."/>
            <person name="Keeling P."/>
            <person name="Hampl V."/>
        </authorList>
    </citation>
    <scope>NUCLEOTIDE SEQUENCE</scope>
    <source>
        <strain evidence="3">STM</strain>
    </source>
</reference>
<feature type="domain" description="BT-3044-like C-terminal" evidence="2">
    <location>
        <begin position="107"/>
        <end position="239"/>
    </location>
</feature>
<evidence type="ECO:0000259" key="1">
    <source>
        <dbReference type="Pfam" id="PF08522"/>
    </source>
</evidence>
<dbReference type="Pfam" id="PF08522">
    <property type="entry name" value="BT_3987-like_N"/>
    <property type="match status" value="1"/>
</dbReference>
<dbReference type="AlphaFoldDB" id="A0A5J4R211"/>
<evidence type="ECO:0000259" key="2">
    <source>
        <dbReference type="Pfam" id="PF14274"/>
    </source>
</evidence>
<dbReference type="Gene3D" id="2.60.40.1740">
    <property type="entry name" value="hypothetical protein (bacova_03559)"/>
    <property type="match status" value="1"/>
</dbReference>
<evidence type="ECO:0000313" key="3">
    <source>
        <dbReference type="EMBL" id="KAA6328177.1"/>
    </source>
</evidence>
<evidence type="ECO:0008006" key="4">
    <source>
        <dbReference type="Google" id="ProtNLM"/>
    </source>
</evidence>
<dbReference type="InterPro" id="IPR013728">
    <property type="entry name" value="BT_3987-like_N"/>
</dbReference>
<protein>
    <recommendedName>
        <fullName evidence="4">Transposase zinc-ribbon domain-containing protein</fullName>
    </recommendedName>
</protein>
<dbReference type="InterPro" id="IPR025371">
    <property type="entry name" value="BT_3044-like_C"/>
</dbReference>
<proteinExistence type="predicted"/>
<feature type="domain" description="BT-3987-like N-terminal" evidence="1">
    <location>
        <begin position="31"/>
        <end position="99"/>
    </location>
</feature>
<accession>A0A5J4R211</accession>
<name>A0A5J4R211_9ZZZZ</name>
<sequence>MDCPRYGSIHYPKAGFVKGRQRYQCKECRYHYTVEKKSDVDTAKFAQLVPRDKYDIDDFSLTIPAGERSGRMKLRVRPDGLSPDSVYFISLKVDSHSTYEVNPDKNDILYRVFIKNKYATQESTTNYNLRGNRNGVNTPGVKPMHPISKNKVRIMAGTEPFAAKLTTITSLSIILEIDDDNNVHISPYKDIVVEQVNDDPEFLNTFRIEDDGYKTYKTFLLRYDYKVGNTTYQMREELRREFKEEDE</sequence>
<gene>
    <name evidence="3" type="ORF">EZS27_022897</name>
</gene>